<dbReference type="InterPro" id="IPR032675">
    <property type="entry name" value="LRR_dom_sf"/>
</dbReference>
<feature type="compositionally biased region" description="Low complexity" evidence="2">
    <location>
        <begin position="224"/>
        <end position="233"/>
    </location>
</feature>
<dbReference type="GO" id="GO:0019005">
    <property type="term" value="C:SCF ubiquitin ligase complex"/>
    <property type="evidence" value="ECO:0007669"/>
    <property type="project" value="TreeGrafter"/>
</dbReference>
<dbReference type="SUPFAM" id="SSF52047">
    <property type="entry name" value="RNI-like"/>
    <property type="match status" value="1"/>
</dbReference>
<dbReference type="EMBL" id="PGGS01000101">
    <property type="protein sequence ID" value="PNH09158.1"/>
    <property type="molecule type" value="Genomic_DNA"/>
</dbReference>
<sequence length="510" mass="51310">MPGATLRSLSVGWGFACGRVRALCAAAAAGGGGLTRLELRVGAAVNDAGLAAAAGCCPHLRELRLELCGVSGAGVGAALAACAQLHVLHVVGCAGPWGREELLRPLGWLPPRQEQREQGQREQGQREQGQGHREGRQRGPGAAGLPEGGEGAGGSAGGGGSGGGGGGGGGVVIRWAMSDLRLEGGPMQMYDEDLLSLLYGRPMYGGGEGVYAAGVRGSCATPASSGGSSVGGSDAPSETYGGRPGGAAPEGPGDPGLSDPGPASLSPAAPVSPAGAPSPGPGLRCLHTLALVGFPWLSQRLLLHLRDHCTEVRHVRLEGCGHRCCPAPPAGASAAAAAAAAAPFEAGALLEWLGRCRLLENLRLRHCCRLGEDAVARLSAACPSLEQLMLDGCDLPPCGFASAPSSYGALSYVMVARCRADTARLLGDAVRQLGGGTGGDARPSPEVAEVEDGPGRSTTAVVEAGGAECGTVDGSGLHRCGVAWWLPCEKDVKVIRFCDGALAKLPMYEL</sequence>
<dbReference type="PANTHER" id="PTHR13318">
    <property type="entry name" value="PARTNER OF PAIRED, ISOFORM B-RELATED"/>
    <property type="match status" value="1"/>
</dbReference>
<dbReference type="PANTHER" id="PTHR13318:SF190">
    <property type="entry name" value="PARTNER OF PAIRED, ISOFORM B"/>
    <property type="match status" value="1"/>
</dbReference>
<proteinExistence type="predicted"/>
<accession>A0A2J8A9E8</accession>
<evidence type="ECO:0000256" key="1">
    <source>
        <dbReference type="ARBA" id="ARBA00004430"/>
    </source>
</evidence>
<dbReference type="Gene3D" id="3.80.10.10">
    <property type="entry name" value="Ribonuclease Inhibitor"/>
    <property type="match status" value="2"/>
</dbReference>
<dbReference type="AlphaFoldDB" id="A0A2J8A9E8"/>
<dbReference type="Proteomes" id="UP000236333">
    <property type="component" value="Unassembled WGS sequence"/>
</dbReference>
<name>A0A2J8A9E8_9CHLO</name>
<reference evidence="3 4" key="1">
    <citation type="journal article" date="2017" name="Mol. Biol. Evol.">
        <title>The 4-celled Tetrabaena socialis nuclear genome reveals the essential components for genetic control of cell number at the origin of multicellularity in the volvocine lineage.</title>
        <authorList>
            <person name="Featherston J."/>
            <person name="Arakaki Y."/>
            <person name="Hanschen E.R."/>
            <person name="Ferris P.J."/>
            <person name="Michod R.E."/>
            <person name="Olson B.J.S.C."/>
            <person name="Nozaki H."/>
            <person name="Durand P.M."/>
        </authorList>
    </citation>
    <scope>NUCLEOTIDE SEQUENCE [LARGE SCALE GENOMIC DNA]</scope>
    <source>
        <strain evidence="3 4">NIES-571</strain>
    </source>
</reference>
<dbReference type="GO" id="GO:0005930">
    <property type="term" value="C:axoneme"/>
    <property type="evidence" value="ECO:0007669"/>
    <property type="project" value="UniProtKB-SubCell"/>
</dbReference>
<evidence type="ECO:0000313" key="4">
    <source>
        <dbReference type="Proteomes" id="UP000236333"/>
    </source>
</evidence>
<feature type="region of interest" description="Disordered" evidence="2">
    <location>
        <begin position="113"/>
        <end position="165"/>
    </location>
</feature>
<feature type="compositionally biased region" description="Basic and acidic residues" evidence="2">
    <location>
        <begin position="113"/>
        <end position="137"/>
    </location>
</feature>
<feature type="region of interest" description="Disordered" evidence="2">
    <location>
        <begin position="434"/>
        <end position="457"/>
    </location>
</feature>
<comment type="subcellular location">
    <subcellularLocation>
        <location evidence="1">Cytoplasm</location>
        <location evidence="1">Cytoskeleton</location>
        <location evidence="1">Cilium axoneme</location>
    </subcellularLocation>
</comment>
<feature type="compositionally biased region" description="Low complexity" evidence="2">
    <location>
        <begin position="246"/>
        <end position="277"/>
    </location>
</feature>
<feature type="region of interest" description="Disordered" evidence="2">
    <location>
        <begin position="221"/>
        <end position="277"/>
    </location>
</feature>
<evidence type="ECO:0000313" key="3">
    <source>
        <dbReference type="EMBL" id="PNH09158.1"/>
    </source>
</evidence>
<protein>
    <submittedName>
        <fullName evidence="3">Uncharacterized protein</fullName>
    </submittedName>
</protein>
<comment type="caution">
    <text evidence="3">The sequence shown here is derived from an EMBL/GenBank/DDBJ whole genome shotgun (WGS) entry which is preliminary data.</text>
</comment>
<evidence type="ECO:0000256" key="2">
    <source>
        <dbReference type="SAM" id="MobiDB-lite"/>
    </source>
</evidence>
<keyword evidence="4" id="KW-1185">Reference proteome</keyword>
<dbReference type="OrthoDB" id="551117at2759"/>
<gene>
    <name evidence="3" type="ORF">TSOC_004227</name>
</gene>
<organism evidence="3 4">
    <name type="scientific">Tetrabaena socialis</name>
    <dbReference type="NCBI Taxonomy" id="47790"/>
    <lineage>
        <taxon>Eukaryota</taxon>
        <taxon>Viridiplantae</taxon>
        <taxon>Chlorophyta</taxon>
        <taxon>core chlorophytes</taxon>
        <taxon>Chlorophyceae</taxon>
        <taxon>CS clade</taxon>
        <taxon>Chlamydomonadales</taxon>
        <taxon>Tetrabaenaceae</taxon>
        <taxon>Tetrabaena</taxon>
    </lineage>
</organism>
<dbReference type="GO" id="GO:0031146">
    <property type="term" value="P:SCF-dependent proteasomal ubiquitin-dependent protein catabolic process"/>
    <property type="evidence" value="ECO:0007669"/>
    <property type="project" value="TreeGrafter"/>
</dbReference>
<feature type="compositionally biased region" description="Gly residues" evidence="2">
    <location>
        <begin position="146"/>
        <end position="165"/>
    </location>
</feature>